<dbReference type="Proteomes" id="UP000199650">
    <property type="component" value="Unassembled WGS sequence"/>
</dbReference>
<dbReference type="InterPro" id="IPR002500">
    <property type="entry name" value="PAPS_reduct_dom"/>
</dbReference>
<keyword evidence="2" id="KW-0808">Transferase</keyword>
<protein>
    <submittedName>
        <fullName evidence="2">3'-phosphoadenosine 5'-phosphosulfate sulfotransferase (PAPS reductase)/FAD synthetase</fullName>
    </submittedName>
</protein>
<dbReference type="InterPro" id="IPR050128">
    <property type="entry name" value="Sulfate_adenylyltrnsfr_sub2"/>
</dbReference>
<dbReference type="AlphaFoldDB" id="A0A1I0NWP9"/>
<dbReference type="EMBL" id="FOJB01000001">
    <property type="protein sequence ID" value="SEW05434.1"/>
    <property type="molecule type" value="Genomic_DNA"/>
</dbReference>
<evidence type="ECO:0000259" key="1">
    <source>
        <dbReference type="Pfam" id="PF01507"/>
    </source>
</evidence>
<dbReference type="PANTHER" id="PTHR43196">
    <property type="entry name" value="SULFATE ADENYLYLTRANSFERASE SUBUNIT 2"/>
    <property type="match status" value="1"/>
</dbReference>
<evidence type="ECO:0000313" key="2">
    <source>
        <dbReference type="EMBL" id="SEW05434.1"/>
    </source>
</evidence>
<dbReference type="InterPro" id="IPR014729">
    <property type="entry name" value="Rossmann-like_a/b/a_fold"/>
</dbReference>
<dbReference type="GO" id="GO:0016740">
    <property type="term" value="F:transferase activity"/>
    <property type="evidence" value="ECO:0007669"/>
    <property type="project" value="UniProtKB-KW"/>
</dbReference>
<keyword evidence="3" id="KW-1185">Reference proteome</keyword>
<dbReference type="RefSeq" id="WP_091428993.1">
    <property type="nucleotide sequence ID" value="NZ_FOJB01000001.1"/>
</dbReference>
<evidence type="ECO:0000313" key="3">
    <source>
        <dbReference type="Proteomes" id="UP000199650"/>
    </source>
</evidence>
<gene>
    <name evidence="2" type="ORF">SAMN05444851_1117</name>
</gene>
<name>A0A1I0NWP9_9RHOB</name>
<proteinExistence type="predicted"/>
<sequence>MADKVKHVLGLSGGKDSSALAIYMSQAHPELDIEYFFTDTGEELDEVYEYLAMLEGFLGRKIRYLDPGRDFKFYLAQYNQFLPSAQTRWCTKDLKIKPFEKWVKSEFTEQGYTVYSYVAIRADEDFRQGLNSKNGSLITKLPFKDDGIDKAGVFEILENSGLGLPAYYDWRSRSGCTFCFFQQKIEWVGLKERHPEAFERAKQMEKTSLDHGSPFSWSEGETLLELEKPERIAQIRADHEKRVERAKAKRKVDPLRPEQGAVDIDEIYGQQKVCLACHK</sequence>
<dbReference type="Pfam" id="PF01507">
    <property type="entry name" value="PAPS_reduct"/>
    <property type="match status" value="1"/>
</dbReference>
<dbReference type="PANTHER" id="PTHR43196:SF2">
    <property type="entry name" value="PHOSPHOADENOSINE PHOSPHOSULFATE REDUCTASE"/>
    <property type="match status" value="1"/>
</dbReference>
<feature type="domain" description="Phosphoadenosine phosphosulphate reductase" evidence="1">
    <location>
        <begin position="7"/>
        <end position="103"/>
    </location>
</feature>
<dbReference type="STRING" id="1173584.SAMN05444851_1117"/>
<reference evidence="2 3" key="1">
    <citation type="submission" date="2016-10" db="EMBL/GenBank/DDBJ databases">
        <authorList>
            <person name="de Groot N.N."/>
        </authorList>
    </citation>
    <scope>NUCLEOTIDE SEQUENCE [LARGE SCALE GENOMIC DNA]</scope>
    <source>
        <strain evidence="2 3">DSM 29439</strain>
    </source>
</reference>
<dbReference type="SUPFAM" id="SSF52402">
    <property type="entry name" value="Adenine nucleotide alpha hydrolases-like"/>
    <property type="match status" value="1"/>
</dbReference>
<dbReference type="OrthoDB" id="9774475at2"/>
<accession>A0A1I0NWP9</accession>
<organism evidence="2 3">
    <name type="scientific">Aliiroseovarius sediminilitoris</name>
    <dbReference type="NCBI Taxonomy" id="1173584"/>
    <lineage>
        <taxon>Bacteria</taxon>
        <taxon>Pseudomonadati</taxon>
        <taxon>Pseudomonadota</taxon>
        <taxon>Alphaproteobacteria</taxon>
        <taxon>Rhodobacterales</taxon>
        <taxon>Paracoccaceae</taxon>
        <taxon>Aliiroseovarius</taxon>
    </lineage>
</organism>
<dbReference type="Gene3D" id="3.40.50.620">
    <property type="entry name" value="HUPs"/>
    <property type="match status" value="1"/>
</dbReference>